<dbReference type="RefSeq" id="WP_091984231.1">
    <property type="nucleotide sequence ID" value="NZ_FOLO01000017.1"/>
</dbReference>
<keyword evidence="3" id="KW-1185">Reference proteome</keyword>
<gene>
    <name evidence="2" type="ORF">SAMN02745724_02498</name>
</gene>
<name>A0A1I1LUT6_9GAMM</name>
<organism evidence="2 3">
    <name type="scientific">Pseudoalteromonas denitrificans DSM 6059</name>
    <dbReference type="NCBI Taxonomy" id="1123010"/>
    <lineage>
        <taxon>Bacteria</taxon>
        <taxon>Pseudomonadati</taxon>
        <taxon>Pseudomonadota</taxon>
        <taxon>Gammaproteobacteria</taxon>
        <taxon>Alteromonadales</taxon>
        <taxon>Pseudoalteromonadaceae</taxon>
        <taxon>Pseudoalteromonas</taxon>
    </lineage>
</organism>
<evidence type="ECO:0000313" key="3">
    <source>
        <dbReference type="Proteomes" id="UP000198862"/>
    </source>
</evidence>
<keyword evidence="1" id="KW-0472">Membrane</keyword>
<keyword evidence="1" id="KW-0812">Transmembrane</keyword>
<protein>
    <submittedName>
        <fullName evidence="2">Uncharacterized protein</fullName>
    </submittedName>
</protein>
<keyword evidence="1" id="KW-1133">Transmembrane helix</keyword>
<evidence type="ECO:0000313" key="2">
    <source>
        <dbReference type="EMBL" id="SFC76232.1"/>
    </source>
</evidence>
<feature type="transmembrane region" description="Helical" evidence="1">
    <location>
        <begin position="6"/>
        <end position="24"/>
    </location>
</feature>
<dbReference type="Proteomes" id="UP000198862">
    <property type="component" value="Unassembled WGS sequence"/>
</dbReference>
<reference evidence="2 3" key="1">
    <citation type="submission" date="2016-10" db="EMBL/GenBank/DDBJ databases">
        <authorList>
            <person name="de Groot N.N."/>
        </authorList>
    </citation>
    <scope>NUCLEOTIDE SEQUENCE [LARGE SCALE GENOMIC DNA]</scope>
    <source>
        <strain evidence="2 3">DSM 6059</strain>
    </source>
</reference>
<proteinExistence type="predicted"/>
<evidence type="ECO:0000256" key="1">
    <source>
        <dbReference type="SAM" id="Phobius"/>
    </source>
</evidence>
<dbReference type="AlphaFoldDB" id="A0A1I1LUT6"/>
<feature type="transmembrane region" description="Helical" evidence="1">
    <location>
        <begin position="71"/>
        <end position="91"/>
    </location>
</feature>
<sequence length="121" mass="14509">MEYYFKYIFMFLFFFIILSLYAKLKLKQAIANFYPEINTKQELKKTSISDRKLTTNLTRNLRYLKIANRTFWGGLIFYVLFSIFSISYWNIKINERITEALKLKSSAAELRKNIESKSNDD</sequence>
<dbReference type="EMBL" id="FOLO01000017">
    <property type="protein sequence ID" value="SFC76232.1"/>
    <property type="molecule type" value="Genomic_DNA"/>
</dbReference>
<accession>A0A1I1LUT6</accession>
<dbReference type="STRING" id="1123010.SAMN02745724_02498"/>